<dbReference type="EMBL" id="CP040324">
    <property type="protein sequence ID" value="QHB28176.1"/>
    <property type="molecule type" value="Genomic_DNA"/>
</dbReference>
<evidence type="ECO:0000256" key="1">
    <source>
        <dbReference type="SAM" id="Phobius"/>
    </source>
</evidence>
<keyword evidence="1" id="KW-1133">Transmembrane helix</keyword>
<proteinExistence type="predicted"/>
<keyword evidence="2" id="KW-0547">Nucleotide-binding</keyword>
<name>A0AAE6V2G7_9PSED</name>
<dbReference type="AlphaFoldDB" id="A0AAE6V2G7"/>
<dbReference type="GO" id="GO:0005524">
    <property type="term" value="F:ATP binding"/>
    <property type="evidence" value="ECO:0007669"/>
    <property type="project" value="UniProtKB-KW"/>
</dbReference>
<gene>
    <name evidence="2" type="ORF">TCK1_2830</name>
</gene>
<accession>A0AAE6V2G7</accession>
<evidence type="ECO:0000313" key="2">
    <source>
        <dbReference type="EMBL" id="QHB28176.1"/>
    </source>
</evidence>
<dbReference type="Proteomes" id="UP000464593">
    <property type="component" value="Chromosome"/>
</dbReference>
<keyword evidence="1" id="KW-0812">Transmembrane</keyword>
<keyword evidence="1" id="KW-0472">Membrane</keyword>
<keyword evidence="2" id="KW-0067">ATP-binding</keyword>
<evidence type="ECO:0000313" key="3">
    <source>
        <dbReference type="Proteomes" id="UP000464593"/>
    </source>
</evidence>
<reference evidence="2 3" key="1">
    <citation type="submission" date="2019-05" db="EMBL/GenBank/DDBJ databases">
        <title>Complete genome sequence of Pseudomonas Pseudomonas resinovorans.</title>
        <authorList>
            <person name="Chen H.-P."/>
        </authorList>
    </citation>
    <scope>NUCLEOTIDE SEQUENCE [LARGE SCALE GENOMIC DNA]</scope>
    <source>
        <strain evidence="2 3">TCU-CK1</strain>
    </source>
</reference>
<protein>
    <submittedName>
        <fullName evidence="2">Glycerol-phosphate ABC transporter ATP-binding protein</fullName>
    </submittedName>
</protein>
<organism evidence="2 3">
    <name type="scientific">Pseudomonas monteilii</name>
    <dbReference type="NCBI Taxonomy" id="76759"/>
    <lineage>
        <taxon>Bacteria</taxon>
        <taxon>Pseudomonadati</taxon>
        <taxon>Pseudomonadota</taxon>
        <taxon>Gammaproteobacteria</taxon>
        <taxon>Pseudomonadales</taxon>
        <taxon>Pseudomonadaceae</taxon>
        <taxon>Pseudomonas</taxon>
    </lineage>
</organism>
<feature type="transmembrane region" description="Helical" evidence="1">
    <location>
        <begin position="12"/>
        <end position="33"/>
    </location>
</feature>
<sequence>MLNDYGKSLLKPWFSVQNVVWLIALTFVIFLVIRTNDMKSSDIASWVQAIGSIAAIIGALAVSRAQVSAQNALAFDQIQHQIEMKSESDLRRAEAFLAVVDCAAKTCDAIYVTTEKDKSIVGLKGGWSSHMREVCQASLAALRNLPVHELGSYELVVAHGTVLAAFVEFVAEVDLVVNDERSVKVPESHGILGGIKFQNDLLQGGFAVFEKAHVDRYGPLREHQ</sequence>
<feature type="transmembrane region" description="Helical" evidence="1">
    <location>
        <begin position="45"/>
        <end position="63"/>
    </location>
</feature>